<reference evidence="6 7" key="1">
    <citation type="journal article" date="2015" name="Antonie Van Leeuwenhoek">
        <title>Streptomyces klenkii sp. nov., isolated from deep marine sediment.</title>
        <authorList>
            <person name="Veyisoglu A."/>
            <person name="Sahin N."/>
        </authorList>
    </citation>
    <scope>NUCLEOTIDE SEQUENCE [LARGE SCALE GENOMIC DNA]</scope>
    <source>
        <strain evidence="6 7">KCTC 29202</strain>
    </source>
</reference>
<protein>
    <submittedName>
        <fullName evidence="6">MBL fold metallo-hydrolase</fullName>
    </submittedName>
</protein>
<organism evidence="6 7">
    <name type="scientific">Streptomyces klenkii</name>
    <dbReference type="NCBI Taxonomy" id="1420899"/>
    <lineage>
        <taxon>Bacteria</taxon>
        <taxon>Bacillati</taxon>
        <taxon>Actinomycetota</taxon>
        <taxon>Actinomycetes</taxon>
        <taxon>Kitasatosporales</taxon>
        <taxon>Streptomycetaceae</taxon>
        <taxon>Streptomyces</taxon>
    </lineage>
</organism>
<dbReference type="SUPFAM" id="SSF56281">
    <property type="entry name" value="Metallo-hydrolase/oxidoreductase"/>
    <property type="match status" value="1"/>
</dbReference>
<name>A0A3B0BGS9_9ACTN</name>
<dbReference type="RefSeq" id="WP_120756180.1">
    <property type="nucleotide sequence ID" value="NZ_JBFADQ010000035.1"/>
</dbReference>
<keyword evidence="4" id="KW-0862">Zinc</keyword>
<evidence type="ECO:0000256" key="2">
    <source>
        <dbReference type="ARBA" id="ARBA00022723"/>
    </source>
</evidence>
<dbReference type="OrthoDB" id="5177904at2"/>
<dbReference type="AlphaFoldDB" id="A0A3B0BGS9"/>
<dbReference type="Pfam" id="PF00753">
    <property type="entry name" value="Lactamase_B"/>
    <property type="match status" value="1"/>
</dbReference>
<evidence type="ECO:0000256" key="1">
    <source>
        <dbReference type="ARBA" id="ARBA00007749"/>
    </source>
</evidence>
<dbReference type="InterPro" id="IPR051013">
    <property type="entry name" value="MBL_superfamily_lactonases"/>
</dbReference>
<feature type="domain" description="Metallo-beta-lactamase" evidence="5">
    <location>
        <begin position="58"/>
        <end position="280"/>
    </location>
</feature>
<evidence type="ECO:0000256" key="3">
    <source>
        <dbReference type="ARBA" id="ARBA00022801"/>
    </source>
</evidence>
<dbReference type="PANTHER" id="PTHR42978">
    <property type="entry name" value="QUORUM-QUENCHING LACTONASE YTNP-RELATED-RELATED"/>
    <property type="match status" value="1"/>
</dbReference>
<proteinExistence type="inferred from homology"/>
<keyword evidence="3 6" id="KW-0378">Hydrolase</keyword>
<dbReference type="CDD" id="cd16277">
    <property type="entry name" value="metallo-hydrolase-like_MBL-fold"/>
    <property type="match status" value="1"/>
</dbReference>
<dbReference type="SMART" id="SM00849">
    <property type="entry name" value="Lactamase_B"/>
    <property type="match status" value="1"/>
</dbReference>
<evidence type="ECO:0000256" key="4">
    <source>
        <dbReference type="ARBA" id="ARBA00022833"/>
    </source>
</evidence>
<comment type="caution">
    <text evidence="6">The sequence shown here is derived from an EMBL/GenBank/DDBJ whole genome shotgun (WGS) entry which is preliminary data.</text>
</comment>
<evidence type="ECO:0000313" key="6">
    <source>
        <dbReference type="EMBL" id="RKN71568.1"/>
    </source>
</evidence>
<dbReference type="InterPro" id="IPR036866">
    <property type="entry name" value="RibonucZ/Hydroxyglut_hydro"/>
</dbReference>
<dbReference type="PANTHER" id="PTHR42978:SF6">
    <property type="entry name" value="QUORUM-QUENCHING LACTONASE YTNP-RELATED"/>
    <property type="match status" value="1"/>
</dbReference>
<dbReference type="Gene3D" id="3.60.15.10">
    <property type="entry name" value="Ribonuclease Z/Hydroxyacylglutathione hydrolase-like"/>
    <property type="match status" value="1"/>
</dbReference>
<gene>
    <name evidence="6" type="ORF">D7231_16285</name>
</gene>
<evidence type="ECO:0000259" key="5">
    <source>
        <dbReference type="SMART" id="SM00849"/>
    </source>
</evidence>
<evidence type="ECO:0000313" key="7">
    <source>
        <dbReference type="Proteomes" id="UP000270343"/>
    </source>
</evidence>
<accession>A0A3B0BGS9</accession>
<dbReference type="GO" id="GO:0046872">
    <property type="term" value="F:metal ion binding"/>
    <property type="evidence" value="ECO:0007669"/>
    <property type="project" value="UniProtKB-KW"/>
</dbReference>
<dbReference type="EMBL" id="RBAM01000006">
    <property type="protein sequence ID" value="RKN71568.1"/>
    <property type="molecule type" value="Genomic_DNA"/>
</dbReference>
<dbReference type="Proteomes" id="UP000270343">
    <property type="component" value="Unassembled WGS sequence"/>
</dbReference>
<sequence>MQTITLGGVGITRVVEWHAPVAPTPAIFPSSTPRMWKENESWLAPDFWRPATDQLVCNVQTWVLRSEGRTVVVDTGLGDDKDRPHMPDWSHLRTGYLERLAAAGVRPEDVDVVVNTHLHADHIGWNTRLRDGTWVPTFPNATYLVARADFDYWNPAGPHTPRGVLGDLSLAEGIETVFEDSVLPVQRAGQMVLWEGDAYRIDAGLTLEAAPGHTPGSAVVRLESGTDRALFIGDLVHSPLQIAEPDCDTCLSEDQLQATRSRRRILEEAADTRALVFPAHFPGHGAAEVRREGGKFALSRWAAFDRTEDGDPGPA</sequence>
<keyword evidence="2" id="KW-0479">Metal-binding</keyword>
<dbReference type="InterPro" id="IPR001279">
    <property type="entry name" value="Metallo-B-lactamas"/>
</dbReference>
<keyword evidence="7" id="KW-1185">Reference proteome</keyword>
<dbReference type="GO" id="GO:0016787">
    <property type="term" value="F:hydrolase activity"/>
    <property type="evidence" value="ECO:0007669"/>
    <property type="project" value="UniProtKB-KW"/>
</dbReference>
<comment type="similarity">
    <text evidence="1">Belongs to the metallo-beta-lactamase superfamily.</text>
</comment>